<evidence type="ECO:0000256" key="8">
    <source>
        <dbReference type="ARBA" id="ARBA00023136"/>
    </source>
</evidence>
<evidence type="ECO:0000256" key="9">
    <source>
        <dbReference type="ARBA" id="ARBA00038850"/>
    </source>
</evidence>
<dbReference type="PROSITE" id="PS00211">
    <property type="entry name" value="ABC_TRANSPORTER_1"/>
    <property type="match status" value="1"/>
</dbReference>
<dbReference type="InterPro" id="IPR030679">
    <property type="entry name" value="ABC_ATPase_HisP-typ"/>
</dbReference>
<evidence type="ECO:0000256" key="5">
    <source>
        <dbReference type="ARBA" id="ARBA00022741"/>
    </source>
</evidence>
<proteinExistence type="inferred from homology"/>
<dbReference type="PANTHER" id="PTHR43166:SF9">
    <property type="entry name" value="GLUTAMATE_ASPARTATE IMPORT ATP-BINDING PROTEIN GLTL"/>
    <property type="match status" value="1"/>
</dbReference>
<dbReference type="GO" id="GO:0005886">
    <property type="term" value="C:plasma membrane"/>
    <property type="evidence" value="ECO:0007669"/>
    <property type="project" value="UniProtKB-SubCell"/>
</dbReference>
<evidence type="ECO:0000256" key="2">
    <source>
        <dbReference type="ARBA" id="ARBA00005417"/>
    </source>
</evidence>
<dbReference type="PIRSF" id="PIRSF039085">
    <property type="entry name" value="ABC_ATPase_HisP"/>
    <property type="match status" value="1"/>
</dbReference>
<gene>
    <name evidence="12" type="ORF">EDL96_00100</name>
</gene>
<dbReference type="InterPro" id="IPR027417">
    <property type="entry name" value="P-loop_NTPase"/>
</dbReference>
<dbReference type="AlphaFoldDB" id="A0A3N3ZVF4"/>
<evidence type="ECO:0000256" key="10">
    <source>
        <dbReference type="ARBA" id="ARBA00047624"/>
    </source>
</evidence>
<feature type="domain" description="ABC transporter" evidence="11">
    <location>
        <begin position="21"/>
        <end position="255"/>
    </location>
</feature>
<dbReference type="InterPro" id="IPR017871">
    <property type="entry name" value="ABC_transporter-like_CS"/>
</dbReference>
<evidence type="ECO:0000256" key="6">
    <source>
        <dbReference type="ARBA" id="ARBA00022840"/>
    </source>
</evidence>
<keyword evidence="6 12" id="KW-0067">ATP-binding</keyword>
<dbReference type="GO" id="GO:0015426">
    <property type="term" value="F:ATPase-coupled polar amino acid-transporter activity"/>
    <property type="evidence" value="ECO:0007669"/>
    <property type="project" value="UniProtKB-EC"/>
</dbReference>
<keyword evidence="3" id="KW-0813">Transport</keyword>
<evidence type="ECO:0000256" key="7">
    <source>
        <dbReference type="ARBA" id="ARBA00022970"/>
    </source>
</evidence>
<keyword evidence="4" id="KW-1003">Cell membrane</keyword>
<dbReference type="SMART" id="SM00382">
    <property type="entry name" value="AAA"/>
    <property type="match status" value="1"/>
</dbReference>
<evidence type="ECO:0000256" key="3">
    <source>
        <dbReference type="ARBA" id="ARBA00022448"/>
    </source>
</evidence>
<dbReference type="GO" id="GO:0005524">
    <property type="term" value="F:ATP binding"/>
    <property type="evidence" value="ECO:0007669"/>
    <property type="project" value="UniProtKB-KW"/>
</dbReference>
<evidence type="ECO:0000256" key="4">
    <source>
        <dbReference type="ARBA" id="ARBA00022475"/>
    </source>
</evidence>
<evidence type="ECO:0000259" key="11">
    <source>
        <dbReference type="PROSITE" id="PS50893"/>
    </source>
</evidence>
<dbReference type="Gene3D" id="3.40.50.300">
    <property type="entry name" value="P-loop containing nucleotide triphosphate hydrolases"/>
    <property type="match status" value="1"/>
</dbReference>
<dbReference type="EC" id="7.4.2.1" evidence="9"/>
<dbReference type="InterPro" id="IPR003593">
    <property type="entry name" value="AAA+_ATPase"/>
</dbReference>
<evidence type="ECO:0000313" key="12">
    <source>
        <dbReference type="EMBL" id="ROZ65786.1"/>
    </source>
</evidence>
<dbReference type="CDD" id="cd03262">
    <property type="entry name" value="ABC_HisP_GlnQ"/>
    <property type="match status" value="1"/>
</dbReference>
<comment type="catalytic activity">
    <reaction evidence="10">
        <text>a polar amino acid(out) + ATP + H2O = a polar amino acid(in) + ADP + phosphate + H(+)</text>
        <dbReference type="Rhea" id="RHEA:14673"/>
        <dbReference type="ChEBI" id="CHEBI:15377"/>
        <dbReference type="ChEBI" id="CHEBI:15378"/>
        <dbReference type="ChEBI" id="CHEBI:30616"/>
        <dbReference type="ChEBI" id="CHEBI:43474"/>
        <dbReference type="ChEBI" id="CHEBI:62031"/>
        <dbReference type="ChEBI" id="CHEBI:456216"/>
        <dbReference type="EC" id="7.4.2.1"/>
    </reaction>
    <physiologicalReaction direction="left-to-right" evidence="10">
        <dbReference type="Rhea" id="RHEA:14674"/>
    </physiologicalReaction>
</comment>
<name>A0A3N3ZVF4_9MICC</name>
<organism evidence="12 13">
    <name type="scientific">Kocuria soli</name>
    <dbReference type="NCBI Taxonomy" id="2485125"/>
    <lineage>
        <taxon>Bacteria</taxon>
        <taxon>Bacillati</taxon>
        <taxon>Actinomycetota</taxon>
        <taxon>Actinomycetes</taxon>
        <taxon>Micrococcales</taxon>
        <taxon>Micrococcaceae</taxon>
        <taxon>Kocuria</taxon>
    </lineage>
</organism>
<dbReference type="EMBL" id="RKMF01000001">
    <property type="protein sequence ID" value="ROZ65786.1"/>
    <property type="molecule type" value="Genomic_DNA"/>
</dbReference>
<dbReference type="PROSITE" id="PS50893">
    <property type="entry name" value="ABC_TRANSPORTER_2"/>
    <property type="match status" value="1"/>
</dbReference>
<accession>A0A3N3ZVF4</accession>
<keyword evidence="7" id="KW-0029">Amino-acid transport</keyword>
<dbReference type="Pfam" id="PF00005">
    <property type="entry name" value="ABC_tran"/>
    <property type="match status" value="1"/>
</dbReference>
<dbReference type="SUPFAM" id="SSF52540">
    <property type="entry name" value="P-loop containing nucleoside triphosphate hydrolases"/>
    <property type="match status" value="1"/>
</dbReference>
<sequence length="269" mass="28693">MKSTSTSTSAAPVGEAHPASVTIDGLHKSYGSLDVLKGISLDVAPGEVVCLIGPSGSGKSTLLRCVNLLETPQKGVIRVGDVEVTDPDVDIDAVRRRVGMVFQQFNLFPNMSVLSNLTIAQRKVLGRSDAEAKKVALHNLERVGLSDKADNAPGQLSGGQQQRVAIARSLSMDPELMLFDEPTSALDPETVGDVLAIMRDLAREGMTMLVVTHEMSFARDVADRVAFMDGGVVVEEGPAQEVIGAPQHERTKTFLSRVLNPTAVDHPES</sequence>
<dbReference type="InterPro" id="IPR050086">
    <property type="entry name" value="MetN_ABC_transporter-like"/>
</dbReference>
<keyword evidence="13" id="KW-1185">Reference proteome</keyword>
<dbReference type="FunFam" id="3.40.50.300:FF:000020">
    <property type="entry name" value="Amino acid ABC transporter ATP-binding component"/>
    <property type="match status" value="1"/>
</dbReference>
<evidence type="ECO:0000256" key="1">
    <source>
        <dbReference type="ARBA" id="ARBA00004202"/>
    </source>
</evidence>
<dbReference type="Proteomes" id="UP000270616">
    <property type="component" value="Unassembled WGS sequence"/>
</dbReference>
<protein>
    <recommendedName>
        <fullName evidence="9">ABC-type polar-amino-acid transporter</fullName>
        <ecNumber evidence="9">7.4.2.1</ecNumber>
    </recommendedName>
</protein>
<dbReference type="OrthoDB" id="3190580at2"/>
<reference evidence="12 13" key="1">
    <citation type="submission" date="2018-10" db="EMBL/GenBank/DDBJ databases">
        <title>Kocuria sp. M5W7-7, whole genome shotgun sequence.</title>
        <authorList>
            <person name="Tuo L."/>
        </authorList>
    </citation>
    <scope>NUCLEOTIDE SEQUENCE [LARGE SCALE GENOMIC DNA]</scope>
    <source>
        <strain evidence="12 13">M5W7-7</strain>
    </source>
</reference>
<keyword evidence="5" id="KW-0547">Nucleotide-binding</keyword>
<dbReference type="PANTHER" id="PTHR43166">
    <property type="entry name" value="AMINO ACID IMPORT ATP-BINDING PROTEIN"/>
    <property type="match status" value="1"/>
</dbReference>
<keyword evidence="8" id="KW-0472">Membrane</keyword>
<comment type="subcellular location">
    <subcellularLocation>
        <location evidence="1">Cell membrane</location>
        <topology evidence="1">Peripheral membrane protein</topology>
    </subcellularLocation>
</comment>
<evidence type="ECO:0000313" key="13">
    <source>
        <dbReference type="Proteomes" id="UP000270616"/>
    </source>
</evidence>
<comment type="caution">
    <text evidence="12">The sequence shown here is derived from an EMBL/GenBank/DDBJ whole genome shotgun (WGS) entry which is preliminary data.</text>
</comment>
<dbReference type="InterPro" id="IPR003439">
    <property type="entry name" value="ABC_transporter-like_ATP-bd"/>
</dbReference>
<comment type="similarity">
    <text evidence="2">Belongs to the ABC transporter superfamily.</text>
</comment>
<dbReference type="GO" id="GO:0016887">
    <property type="term" value="F:ATP hydrolysis activity"/>
    <property type="evidence" value="ECO:0007669"/>
    <property type="project" value="InterPro"/>
</dbReference>